<evidence type="ECO:0000313" key="2">
    <source>
        <dbReference type="EMBL" id="TCK09373.1"/>
    </source>
</evidence>
<organism evidence="2 3">
    <name type="scientific">Marinobacterium mangrovicola</name>
    <dbReference type="NCBI Taxonomy" id="1476959"/>
    <lineage>
        <taxon>Bacteria</taxon>
        <taxon>Pseudomonadati</taxon>
        <taxon>Pseudomonadota</taxon>
        <taxon>Gammaproteobacteria</taxon>
        <taxon>Oceanospirillales</taxon>
        <taxon>Oceanospirillaceae</taxon>
        <taxon>Marinobacterium</taxon>
    </lineage>
</organism>
<proteinExistence type="predicted"/>
<dbReference type="AlphaFoldDB" id="A0A4R1GPU4"/>
<evidence type="ECO:0000313" key="3">
    <source>
        <dbReference type="Proteomes" id="UP000294546"/>
    </source>
</evidence>
<evidence type="ECO:0000256" key="1">
    <source>
        <dbReference type="SAM" id="Phobius"/>
    </source>
</evidence>
<reference evidence="2 3" key="1">
    <citation type="submission" date="2019-03" db="EMBL/GenBank/DDBJ databases">
        <title>Genomic Encyclopedia of Archaeal and Bacterial Type Strains, Phase II (KMG-II): from individual species to whole genera.</title>
        <authorList>
            <person name="Goeker M."/>
        </authorList>
    </citation>
    <scope>NUCLEOTIDE SEQUENCE [LARGE SCALE GENOMIC DNA]</scope>
    <source>
        <strain evidence="2 3">DSM 27697</strain>
    </source>
</reference>
<keyword evidence="1" id="KW-0472">Membrane</keyword>
<dbReference type="EMBL" id="SMFU01000007">
    <property type="protein sequence ID" value="TCK09373.1"/>
    <property type="molecule type" value="Genomic_DNA"/>
</dbReference>
<keyword evidence="1" id="KW-0812">Transmembrane</keyword>
<keyword evidence="3" id="KW-1185">Reference proteome</keyword>
<name>A0A4R1GPU4_9GAMM</name>
<keyword evidence="1" id="KW-1133">Transmembrane helix</keyword>
<dbReference type="Proteomes" id="UP000294546">
    <property type="component" value="Unassembled WGS sequence"/>
</dbReference>
<feature type="transmembrane region" description="Helical" evidence="1">
    <location>
        <begin position="17"/>
        <end position="36"/>
    </location>
</feature>
<comment type="caution">
    <text evidence="2">The sequence shown here is derived from an EMBL/GenBank/DDBJ whole genome shotgun (WGS) entry which is preliminary data.</text>
</comment>
<gene>
    <name evidence="2" type="ORF">CLV83_1479</name>
</gene>
<sequence>MISSAACQACFVRCTKIIFIVFLIDMTSFYLANVIIMLRRKIKFPVCGRRDLAAQG</sequence>
<protein>
    <submittedName>
        <fullName evidence="2">Uncharacterized protein</fullName>
    </submittedName>
</protein>
<accession>A0A4R1GPU4</accession>